<evidence type="ECO:0000313" key="1">
    <source>
        <dbReference type="EMBL" id="EDM50490.1"/>
    </source>
</evidence>
<evidence type="ECO:0008006" key="3">
    <source>
        <dbReference type="Google" id="ProtNLM"/>
    </source>
</evidence>
<name>A5Z9P6_9FIRM</name>
<dbReference type="EMBL" id="AAVL02000037">
    <property type="protein sequence ID" value="EDM50490.1"/>
    <property type="molecule type" value="Genomic_DNA"/>
</dbReference>
<dbReference type="SUPFAM" id="SSF56300">
    <property type="entry name" value="Metallo-dependent phosphatases"/>
    <property type="match status" value="1"/>
</dbReference>
<dbReference type="AlphaFoldDB" id="A5Z9P6"/>
<proteinExistence type="predicted"/>
<reference evidence="1 2" key="1">
    <citation type="submission" date="2007-03" db="EMBL/GenBank/DDBJ databases">
        <authorList>
            <person name="Fulton L."/>
            <person name="Clifton S."/>
            <person name="Fulton B."/>
            <person name="Xu J."/>
            <person name="Minx P."/>
            <person name="Pepin K.H."/>
            <person name="Johnson M."/>
            <person name="Thiruvilangam P."/>
            <person name="Bhonagiri V."/>
            <person name="Nash W.E."/>
            <person name="Mardis E.R."/>
            <person name="Wilson R.K."/>
        </authorList>
    </citation>
    <scope>NUCLEOTIDE SEQUENCE [LARGE SCALE GENOMIC DNA]</scope>
    <source>
        <strain evidence="1 2">ATCC 27560</strain>
    </source>
</reference>
<accession>A5Z9P6</accession>
<reference evidence="1 2" key="2">
    <citation type="submission" date="2007-04" db="EMBL/GenBank/DDBJ databases">
        <title>Draft genome sequence of Eubacterium ventriosum (ATCC 27560).</title>
        <authorList>
            <person name="Sudarsanam P."/>
            <person name="Ley R."/>
            <person name="Guruge J."/>
            <person name="Turnbaugh P.J."/>
            <person name="Mahowald M."/>
            <person name="Liep D."/>
            <person name="Gordon J."/>
        </authorList>
    </citation>
    <scope>NUCLEOTIDE SEQUENCE [LARGE SCALE GENOMIC DNA]</scope>
    <source>
        <strain evidence="1 2">ATCC 27560</strain>
    </source>
</reference>
<organism evidence="1 2">
    <name type="scientific">Eubacterium ventriosum ATCC 27560</name>
    <dbReference type="NCBI Taxonomy" id="411463"/>
    <lineage>
        <taxon>Bacteria</taxon>
        <taxon>Bacillati</taxon>
        <taxon>Bacillota</taxon>
        <taxon>Clostridia</taxon>
        <taxon>Eubacteriales</taxon>
        <taxon>Eubacteriaceae</taxon>
        <taxon>Eubacterium</taxon>
    </lineage>
</organism>
<protein>
    <recommendedName>
        <fullName evidence="3">Calcineurin-like phosphoesterase domain-containing protein</fullName>
    </recommendedName>
</protein>
<dbReference type="InterPro" id="IPR029052">
    <property type="entry name" value="Metallo-depent_PP-like"/>
</dbReference>
<comment type="caution">
    <text evidence="1">The sequence shown here is derived from an EMBL/GenBank/DDBJ whole genome shotgun (WGS) entry which is preliminary data.</text>
</comment>
<sequence length="63" mass="7190">MISCCKTLGSAKTKYGVYYVFGNHDKGYYPDSYRGYGEADLVKELKDNNVKVLQDENVLIDFI</sequence>
<dbReference type="HOGENOM" id="CLU_2879179_0_0_9"/>
<evidence type="ECO:0000313" key="2">
    <source>
        <dbReference type="Proteomes" id="UP000006000"/>
    </source>
</evidence>
<dbReference type="Proteomes" id="UP000006000">
    <property type="component" value="Unassembled WGS sequence"/>
</dbReference>
<gene>
    <name evidence="1" type="ORF">EUBVEN_02442</name>
</gene>
<dbReference type="STRING" id="411463.EUBVEN_02442"/>